<comment type="caution">
    <text evidence="7">The sequence shown here is derived from an EMBL/GenBank/DDBJ whole genome shotgun (WGS) entry which is preliminary data.</text>
</comment>
<dbReference type="Gene3D" id="1.20.1250.20">
    <property type="entry name" value="MFS general substrate transporter like domains"/>
    <property type="match status" value="1"/>
</dbReference>
<keyword evidence="2" id="KW-0813">Transport</keyword>
<dbReference type="GO" id="GO:0016020">
    <property type="term" value="C:membrane"/>
    <property type="evidence" value="ECO:0007669"/>
    <property type="project" value="UniProtKB-SubCell"/>
</dbReference>
<feature type="transmembrane region" description="Helical" evidence="6">
    <location>
        <begin position="208"/>
        <end position="228"/>
    </location>
</feature>
<evidence type="ECO:0000256" key="1">
    <source>
        <dbReference type="ARBA" id="ARBA00004141"/>
    </source>
</evidence>
<dbReference type="EMBL" id="LGTZ01000105">
    <property type="protein sequence ID" value="OJD27387.1"/>
    <property type="molecule type" value="Genomic_DNA"/>
</dbReference>
<protein>
    <recommendedName>
        <fullName evidence="9">Major facilitator superfamily (MFS) profile domain-containing protein</fullName>
    </recommendedName>
</protein>
<evidence type="ECO:0000256" key="6">
    <source>
        <dbReference type="SAM" id="Phobius"/>
    </source>
</evidence>
<dbReference type="InterPro" id="IPR011701">
    <property type="entry name" value="MFS"/>
</dbReference>
<dbReference type="InterPro" id="IPR036259">
    <property type="entry name" value="MFS_trans_sf"/>
</dbReference>
<proteinExistence type="predicted"/>
<evidence type="ECO:0000313" key="7">
    <source>
        <dbReference type="EMBL" id="OJD27387.1"/>
    </source>
</evidence>
<dbReference type="Proteomes" id="UP000242791">
    <property type="component" value="Unassembled WGS sequence"/>
</dbReference>
<organism evidence="7 8">
    <name type="scientific">Blastomyces percursus</name>
    <dbReference type="NCBI Taxonomy" id="1658174"/>
    <lineage>
        <taxon>Eukaryota</taxon>
        <taxon>Fungi</taxon>
        <taxon>Dikarya</taxon>
        <taxon>Ascomycota</taxon>
        <taxon>Pezizomycotina</taxon>
        <taxon>Eurotiomycetes</taxon>
        <taxon>Eurotiomycetidae</taxon>
        <taxon>Onygenales</taxon>
        <taxon>Ajellomycetaceae</taxon>
        <taxon>Blastomyces</taxon>
    </lineage>
</organism>
<dbReference type="OrthoDB" id="6730379at2759"/>
<dbReference type="Pfam" id="PF07690">
    <property type="entry name" value="MFS_1"/>
    <property type="match status" value="1"/>
</dbReference>
<feature type="transmembrane region" description="Helical" evidence="6">
    <location>
        <begin position="53"/>
        <end position="72"/>
    </location>
</feature>
<feature type="transmembrane region" description="Helical" evidence="6">
    <location>
        <begin position="337"/>
        <end position="361"/>
    </location>
</feature>
<name>A0A1J9R4V7_9EURO</name>
<reference evidence="7 8" key="1">
    <citation type="submission" date="2015-08" db="EMBL/GenBank/DDBJ databases">
        <title>Emmonsia species relationships and genome sequence.</title>
        <authorList>
            <person name="Cuomo C.A."/>
            <person name="Schwartz I.S."/>
            <person name="Kenyon C."/>
            <person name="De Hoog G.S."/>
            <person name="Govender N.P."/>
            <person name="Botha A."/>
            <person name="Moreno L."/>
            <person name="De Vries M."/>
            <person name="Munoz J.F."/>
            <person name="Stielow J.B."/>
        </authorList>
    </citation>
    <scope>NUCLEOTIDE SEQUENCE [LARGE SCALE GENOMIC DNA]</scope>
    <source>
        <strain evidence="7 8">EI222</strain>
    </source>
</reference>
<dbReference type="SUPFAM" id="SSF103473">
    <property type="entry name" value="MFS general substrate transporter"/>
    <property type="match status" value="1"/>
</dbReference>
<dbReference type="GO" id="GO:0022857">
    <property type="term" value="F:transmembrane transporter activity"/>
    <property type="evidence" value="ECO:0007669"/>
    <property type="project" value="InterPro"/>
</dbReference>
<feature type="transmembrane region" description="Helical" evidence="6">
    <location>
        <begin position="120"/>
        <end position="138"/>
    </location>
</feature>
<feature type="transmembrane region" description="Helical" evidence="6">
    <location>
        <begin position="150"/>
        <end position="168"/>
    </location>
</feature>
<evidence type="ECO:0000256" key="3">
    <source>
        <dbReference type="ARBA" id="ARBA00022692"/>
    </source>
</evidence>
<evidence type="ECO:0000256" key="4">
    <source>
        <dbReference type="ARBA" id="ARBA00022989"/>
    </source>
</evidence>
<evidence type="ECO:0008006" key="9">
    <source>
        <dbReference type="Google" id="ProtNLM"/>
    </source>
</evidence>
<sequence length="399" mass="44262">MRTECHGASRASAQQTNLDETVIDQATIYLCQTTEYPPLAPEAEREMVRKIDWILVPMLFLTATLSAVDKVALGTSALCGLREGLGLEGQEYAWAGSILPIGGIVGMWPSSYLVQRFPSAKYLCVCSMGWSMALLIPISKSSRGLLAPRVFMEAVIVPGISLIIAGFYKKNEQPSRNALVFAAASSVINEFLSWAAGHIPDSAPLAKWQSLFVITGSLSIPWSVFAFVTMPDSPMNAFFLSEQEKYHAVQRLAENKTVIVKHWNQRSERRPDHIRGDHYQEPRVFSSGQFTPEHANGRDVHAASLRILNAGRLVVQPQLSGNLIGPQTFRNSQAPEYTIGFIAMLVSYCVSIALMAGYWALAILSNKRSRENTECEDDELIASFQDKTDFQQKNFKYTS</sequence>
<evidence type="ECO:0000256" key="2">
    <source>
        <dbReference type="ARBA" id="ARBA00022448"/>
    </source>
</evidence>
<comment type="subcellular location">
    <subcellularLocation>
        <location evidence="1">Membrane</location>
        <topology evidence="1">Multi-pass membrane protein</topology>
    </subcellularLocation>
</comment>
<feature type="transmembrane region" description="Helical" evidence="6">
    <location>
        <begin position="92"/>
        <end position="108"/>
    </location>
</feature>
<keyword evidence="3 6" id="KW-0812">Transmembrane</keyword>
<keyword evidence="8" id="KW-1185">Reference proteome</keyword>
<accession>A0A1J9R4V7</accession>
<dbReference type="PANTHER" id="PTHR43791:SF41">
    <property type="entry name" value="MAJOR FACILITATOR SUPERFAMILY (MFS) PROFILE DOMAIN-CONTAINING PROTEIN"/>
    <property type="match status" value="1"/>
</dbReference>
<dbReference type="PANTHER" id="PTHR43791">
    <property type="entry name" value="PERMEASE-RELATED"/>
    <property type="match status" value="1"/>
</dbReference>
<dbReference type="AlphaFoldDB" id="A0A1J9R4V7"/>
<keyword evidence="5 6" id="KW-0472">Membrane</keyword>
<keyword evidence="4 6" id="KW-1133">Transmembrane helix</keyword>
<dbReference type="VEuPathDB" id="FungiDB:ACJ73_01216"/>
<evidence type="ECO:0000313" key="8">
    <source>
        <dbReference type="Proteomes" id="UP000242791"/>
    </source>
</evidence>
<evidence type="ECO:0000256" key="5">
    <source>
        <dbReference type="ARBA" id="ARBA00023136"/>
    </source>
</evidence>
<gene>
    <name evidence="7" type="ORF">ACJ73_01216</name>
</gene>